<sequence>MSAEKQCKIVEDYSLQPSTSTVGYPPIDWSRCALCLEAFFEPLSASKIKETDVWGWVSPCGASGIFFPGQLKHSEHEACSTHSGTGGKCERSCSHPSVKSELLKCGIKDSNFLYCCDSSLDCGRNSKNDFIFELDDSVQALILRPEAADSPPQNANTKGPPPERRPGIPEKEFLDFINDDSTLPPGIYAVVGGIAAEKNAWP</sequence>
<feature type="region of interest" description="Disordered" evidence="1">
    <location>
        <begin position="146"/>
        <end position="170"/>
    </location>
</feature>
<feature type="compositionally biased region" description="Basic and acidic residues" evidence="1">
    <location>
        <begin position="161"/>
        <end position="170"/>
    </location>
</feature>
<comment type="caution">
    <text evidence="2">The sequence shown here is derived from an EMBL/GenBank/DDBJ whole genome shotgun (WGS) entry which is preliminary data.</text>
</comment>
<keyword evidence="3" id="KW-1185">Reference proteome</keyword>
<gene>
    <name evidence="2" type="ORF">GWK47_050500</name>
</gene>
<evidence type="ECO:0000256" key="1">
    <source>
        <dbReference type="SAM" id="MobiDB-lite"/>
    </source>
</evidence>
<proteinExistence type="predicted"/>
<dbReference type="EMBL" id="JACEEZ010014531">
    <property type="protein sequence ID" value="KAG0719428.1"/>
    <property type="molecule type" value="Genomic_DNA"/>
</dbReference>
<protein>
    <submittedName>
        <fullName evidence="2">Uncharacterized protein</fullName>
    </submittedName>
</protein>
<accession>A0A8J4Y2L6</accession>
<name>A0A8J4Y2L6_CHIOP</name>
<evidence type="ECO:0000313" key="3">
    <source>
        <dbReference type="Proteomes" id="UP000770661"/>
    </source>
</evidence>
<evidence type="ECO:0000313" key="2">
    <source>
        <dbReference type="EMBL" id="KAG0719428.1"/>
    </source>
</evidence>
<organism evidence="2 3">
    <name type="scientific">Chionoecetes opilio</name>
    <name type="common">Atlantic snow crab</name>
    <name type="synonym">Cancer opilio</name>
    <dbReference type="NCBI Taxonomy" id="41210"/>
    <lineage>
        <taxon>Eukaryota</taxon>
        <taxon>Metazoa</taxon>
        <taxon>Ecdysozoa</taxon>
        <taxon>Arthropoda</taxon>
        <taxon>Crustacea</taxon>
        <taxon>Multicrustacea</taxon>
        <taxon>Malacostraca</taxon>
        <taxon>Eumalacostraca</taxon>
        <taxon>Eucarida</taxon>
        <taxon>Decapoda</taxon>
        <taxon>Pleocyemata</taxon>
        <taxon>Brachyura</taxon>
        <taxon>Eubrachyura</taxon>
        <taxon>Majoidea</taxon>
        <taxon>Majidae</taxon>
        <taxon>Chionoecetes</taxon>
    </lineage>
</organism>
<dbReference type="AlphaFoldDB" id="A0A8J4Y2L6"/>
<dbReference type="Proteomes" id="UP000770661">
    <property type="component" value="Unassembled WGS sequence"/>
</dbReference>
<reference evidence="2" key="1">
    <citation type="submission" date="2020-07" db="EMBL/GenBank/DDBJ databases">
        <title>The High-quality genome of the commercially important snow crab, Chionoecetes opilio.</title>
        <authorList>
            <person name="Jeong J.-H."/>
            <person name="Ryu S."/>
        </authorList>
    </citation>
    <scope>NUCLEOTIDE SEQUENCE</scope>
    <source>
        <strain evidence="2">MADBK_172401_WGS</strain>
        <tissue evidence="2">Digestive gland</tissue>
    </source>
</reference>